<comment type="caution">
    <text evidence="2">The sequence shown here is derived from an EMBL/GenBank/DDBJ whole genome shotgun (WGS) entry which is preliminary data.</text>
</comment>
<gene>
    <name evidence="2" type="ORF">JCM9140_4262</name>
</gene>
<sequence>MIVTGGSLLILIIVTLFAGYALSRFPFPGNKVLLVGLFFLLAMLYMPWLFQFIILWI</sequence>
<accession>W4Q7V0</accession>
<feature type="transmembrane region" description="Helical" evidence="1">
    <location>
        <begin position="33"/>
        <end position="56"/>
    </location>
</feature>
<name>W4Q7V0_9BACI</name>
<evidence type="ECO:0000256" key="1">
    <source>
        <dbReference type="SAM" id="Phobius"/>
    </source>
</evidence>
<dbReference type="EMBL" id="BAUT01000080">
    <property type="protein sequence ID" value="GAE28072.1"/>
    <property type="molecule type" value="Genomic_DNA"/>
</dbReference>
<evidence type="ECO:0000313" key="3">
    <source>
        <dbReference type="Proteomes" id="UP000018890"/>
    </source>
</evidence>
<evidence type="ECO:0000313" key="2">
    <source>
        <dbReference type="EMBL" id="GAE28072.1"/>
    </source>
</evidence>
<keyword evidence="3" id="KW-1185">Reference proteome</keyword>
<reference evidence="2" key="1">
    <citation type="journal article" date="2014" name="Genome Announc.">
        <title>Draft Genome Sequences of Three Alkaliphilic Bacillus Strains, Bacillus wakoensis JCM 9140T, Bacillus akibai JCM 9157T, and Bacillus hemicellulosilyticus JCM 9152T.</title>
        <authorList>
            <person name="Yuki M."/>
            <person name="Oshima K."/>
            <person name="Suda W."/>
            <person name="Oshida Y."/>
            <person name="Kitamura K."/>
            <person name="Iida T."/>
            <person name="Hattori M."/>
            <person name="Ohkuma M."/>
        </authorList>
    </citation>
    <scope>NUCLEOTIDE SEQUENCE [LARGE SCALE GENOMIC DNA]</scope>
    <source>
        <strain evidence="2">JCM 9140</strain>
    </source>
</reference>
<organism evidence="2 3">
    <name type="scientific">Halalkalibacter wakoensis JCM 9140</name>
    <dbReference type="NCBI Taxonomy" id="1236970"/>
    <lineage>
        <taxon>Bacteria</taxon>
        <taxon>Bacillati</taxon>
        <taxon>Bacillota</taxon>
        <taxon>Bacilli</taxon>
        <taxon>Bacillales</taxon>
        <taxon>Bacillaceae</taxon>
        <taxon>Halalkalibacter</taxon>
    </lineage>
</organism>
<keyword evidence="1" id="KW-0472">Membrane</keyword>
<dbReference type="Proteomes" id="UP000018890">
    <property type="component" value="Unassembled WGS sequence"/>
</dbReference>
<keyword evidence="1" id="KW-1133">Transmembrane helix</keyword>
<proteinExistence type="predicted"/>
<dbReference type="STRING" id="1236970.JCM9140_4262"/>
<protein>
    <submittedName>
        <fullName evidence="2">Uncharacterized protein</fullName>
    </submittedName>
</protein>
<keyword evidence="1" id="KW-0812">Transmembrane</keyword>
<dbReference type="AlphaFoldDB" id="W4Q7V0"/>